<sequence>MTENNQNLIIFTGQSGIKAEECLNRLNQPKIKDLKTFYLEKQIVKDYHGNIKQFLTEDILFQSDQWHESFNNTYNEIKNISPSNKIFLSFHASYYHQDTCELFSVLNFKSLLKLKDRVKCIIVFIDDIYDIYKRLLAQGEMFDDIMYYNDAYKTIYKSILNLISILEWRQLEINVTRLLANMFGVEFYIVAIKHPVFLIRRLIDNKHEDLGIFYLAHPISTIRRSSVSIIPNFAAEINNFAKKIIEKFDNFVLFLPGTIDELKIKYIQKDNHEVFIPKFFPRLDAPYPEDKQIGPPLIKRLEEIDIFDPPKCNISTINPDDEKRISSLLHQLSDLIRLQVTSRDLNLINQSKNGVIAYRPYFPDKLSGGVRAEMKYNSKLCKRDKRRNNVIISVNEDQAKARILRFFLFILTSIKGITNQLEIKIKDERDTWLRDIDMKKNFSDDMYLKNNFNQIREKLEKILPKDYVFKDFKYERSETFTKGLFAAQLENRENNYQKIRDGLIDDEISKLVKSENYKRFEDPDLIKIEEIF</sequence>
<dbReference type="AlphaFoldDB" id="A0A0F9IVU9"/>
<reference evidence="1" key="1">
    <citation type="journal article" date="2015" name="Nature">
        <title>Complex archaea that bridge the gap between prokaryotes and eukaryotes.</title>
        <authorList>
            <person name="Spang A."/>
            <person name="Saw J.H."/>
            <person name="Jorgensen S.L."/>
            <person name="Zaremba-Niedzwiedzka K."/>
            <person name="Martijn J."/>
            <person name="Lind A.E."/>
            <person name="van Eijk R."/>
            <person name="Schleper C."/>
            <person name="Guy L."/>
            <person name="Ettema T.J."/>
        </authorList>
    </citation>
    <scope>NUCLEOTIDE SEQUENCE</scope>
</reference>
<comment type="caution">
    <text evidence="1">The sequence shown here is derived from an EMBL/GenBank/DDBJ whole genome shotgun (WGS) entry which is preliminary data.</text>
</comment>
<protein>
    <submittedName>
        <fullName evidence="1">Uncharacterized protein</fullName>
    </submittedName>
</protein>
<evidence type="ECO:0000313" key="1">
    <source>
        <dbReference type="EMBL" id="KKL97835.1"/>
    </source>
</evidence>
<proteinExistence type="predicted"/>
<gene>
    <name evidence="1" type="ORF">LCGC14_1830450</name>
</gene>
<accession>A0A0F9IVU9</accession>
<name>A0A0F9IVU9_9ZZZZ</name>
<organism evidence="1">
    <name type="scientific">marine sediment metagenome</name>
    <dbReference type="NCBI Taxonomy" id="412755"/>
    <lineage>
        <taxon>unclassified sequences</taxon>
        <taxon>metagenomes</taxon>
        <taxon>ecological metagenomes</taxon>
    </lineage>
</organism>
<dbReference type="EMBL" id="LAZR01018068">
    <property type="protein sequence ID" value="KKL97835.1"/>
    <property type="molecule type" value="Genomic_DNA"/>
</dbReference>